<dbReference type="HAMAP" id="MF_00245">
    <property type="entry name" value="UPF0122"/>
    <property type="match status" value="1"/>
</dbReference>
<evidence type="ECO:0000313" key="5">
    <source>
        <dbReference type="Proteomes" id="UP000824247"/>
    </source>
</evidence>
<reference evidence="4" key="2">
    <citation type="submission" date="2021-04" db="EMBL/GenBank/DDBJ databases">
        <authorList>
            <person name="Gilroy R."/>
        </authorList>
    </citation>
    <scope>NUCLEOTIDE SEQUENCE</scope>
    <source>
        <strain evidence="4">A5-1222</strain>
    </source>
</reference>
<dbReference type="PANTHER" id="PTHR40083">
    <property type="entry name" value="UPF0122 PROTEIN CBO2450/CLC_2298"/>
    <property type="match status" value="1"/>
</dbReference>
<dbReference type="AlphaFoldDB" id="A0A9E2NVV1"/>
<comment type="function">
    <text evidence="2 3">Might take part in the signal recognition particle (SRP) pathway. This is inferred from the conservation of its genetic proximity to ftsY/ffh. May be a regulatory protein.</text>
</comment>
<dbReference type="InterPro" id="IPR013324">
    <property type="entry name" value="RNA_pol_sigma_r3/r4-like"/>
</dbReference>
<evidence type="ECO:0000256" key="1">
    <source>
        <dbReference type="ARBA" id="ARBA00008720"/>
    </source>
</evidence>
<name>A0A9E2NVV1_9BACT</name>
<comment type="caution">
    <text evidence="4">The sequence shown here is derived from an EMBL/GenBank/DDBJ whole genome shotgun (WGS) entry which is preliminary data.</text>
</comment>
<accession>A0A9E2NVV1</accession>
<evidence type="ECO:0000256" key="3">
    <source>
        <dbReference type="HAMAP-Rule" id="MF_00245"/>
    </source>
</evidence>
<keyword evidence="4" id="KW-0238">DNA-binding</keyword>
<dbReference type="SUPFAM" id="SSF88659">
    <property type="entry name" value="Sigma3 and sigma4 domains of RNA polymerase sigma factors"/>
    <property type="match status" value="1"/>
</dbReference>
<dbReference type="Gene3D" id="1.10.10.10">
    <property type="entry name" value="Winged helix-like DNA-binding domain superfamily/Winged helix DNA-binding domain"/>
    <property type="match status" value="1"/>
</dbReference>
<dbReference type="Proteomes" id="UP000824247">
    <property type="component" value="Unassembled WGS sequence"/>
</dbReference>
<evidence type="ECO:0000256" key="2">
    <source>
        <dbReference type="ARBA" id="ARBA00024764"/>
    </source>
</evidence>
<sequence length="100" mass="12192">MNNNRFYIISLFDFYSSLLTEKQKKYFMEAYFEDKSLSEIAEIYNVSKNAIHDSLKNIVNDLLKYEEKLKLKYKYDQRTSLIKLINDKNLREKFLEIEEE</sequence>
<protein>
    <recommendedName>
        <fullName evidence="3">UPF0122 protein H9897_00495</fullName>
    </recommendedName>
</protein>
<reference evidence="4" key="1">
    <citation type="journal article" date="2021" name="PeerJ">
        <title>Extensive microbial diversity within the chicken gut microbiome revealed by metagenomics and culture.</title>
        <authorList>
            <person name="Gilroy R."/>
            <person name="Ravi A."/>
            <person name="Getino M."/>
            <person name="Pursley I."/>
            <person name="Horton D.L."/>
            <person name="Alikhan N.F."/>
            <person name="Baker D."/>
            <person name="Gharbi K."/>
            <person name="Hall N."/>
            <person name="Watson M."/>
            <person name="Adriaenssens E.M."/>
            <person name="Foster-Nyarko E."/>
            <person name="Jarju S."/>
            <person name="Secka A."/>
            <person name="Antonio M."/>
            <person name="Oren A."/>
            <person name="Chaudhuri R.R."/>
            <person name="La Ragione R."/>
            <person name="Hildebrand F."/>
            <person name="Pallen M.J."/>
        </authorList>
    </citation>
    <scope>NUCLEOTIDE SEQUENCE</scope>
    <source>
        <strain evidence="4">A5-1222</strain>
    </source>
</reference>
<proteinExistence type="inferred from homology"/>
<dbReference type="Pfam" id="PF04297">
    <property type="entry name" value="UPF0122"/>
    <property type="match status" value="1"/>
</dbReference>
<comment type="similarity">
    <text evidence="1 3">Belongs to the UPF0122 family.</text>
</comment>
<gene>
    <name evidence="4" type="ORF">H9897_00495</name>
</gene>
<dbReference type="InterPro" id="IPR054831">
    <property type="entry name" value="UPF0122_fam_protein"/>
</dbReference>
<dbReference type="EMBL" id="JAHLFM010000008">
    <property type="protein sequence ID" value="MBU3830630.1"/>
    <property type="molecule type" value="Genomic_DNA"/>
</dbReference>
<organism evidence="4 5">
    <name type="scientific">Candidatus Ureaplasma intestinipullorum</name>
    <dbReference type="NCBI Taxonomy" id="2838770"/>
    <lineage>
        <taxon>Bacteria</taxon>
        <taxon>Bacillati</taxon>
        <taxon>Mycoplasmatota</taxon>
        <taxon>Mycoplasmoidales</taxon>
        <taxon>Mycoplasmoidaceae</taxon>
        <taxon>Ureaplasma</taxon>
    </lineage>
</organism>
<evidence type="ECO:0000313" key="4">
    <source>
        <dbReference type="EMBL" id="MBU3830630.1"/>
    </source>
</evidence>
<dbReference type="NCBIfam" id="NF045758">
    <property type="entry name" value="YlxM"/>
    <property type="match status" value="1"/>
</dbReference>
<dbReference type="PANTHER" id="PTHR40083:SF1">
    <property type="entry name" value="UPF0122 PROTEIN YLXM"/>
    <property type="match status" value="1"/>
</dbReference>
<dbReference type="GO" id="GO:0003677">
    <property type="term" value="F:DNA binding"/>
    <property type="evidence" value="ECO:0007669"/>
    <property type="project" value="UniProtKB-KW"/>
</dbReference>
<dbReference type="InterPro" id="IPR036388">
    <property type="entry name" value="WH-like_DNA-bd_sf"/>
</dbReference>
<dbReference type="InterPro" id="IPR007394">
    <property type="entry name" value="UPF0122"/>
</dbReference>